<dbReference type="InterPro" id="IPR000182">
    <property type="entry name" value="GNAT_dom"/>
</dbReference>
<dbReference type="SUPFAM" id="SSF55729">
    <property type="entry name" value="Acyl-CoA N-acyltransferases (Nat)"/>
    <property type="match status" value="1"/>
</dbReference>
<organism evidence="4 5">
    <name type="scientific">Veillonella rodentium</name>
    <dbReference type="NCBI Taxonomy" id="248315"/>
    <lineage>
        <taxon>Bacteria</taxon>
        <taxon>Bacillati</taxon>
        <taxon>Bacillota</taxon>
        <taxon>Negativicutes</taxon>
        <taxon>Veillonellales</taxon>
        <taxon>Veillonellaceae</taxon>
        <taxon>Veillonella</taxon>
    </lineage>
</organism>
<keyword evidence="2 4" id="KW-0012">Acyltransferase</keyword>
<dbReference type="AlphaFoldDB" id="A0A239ZTT6"/>
<protein>
    <submittedName>
        <fullName evidence="4">Putative acyltransferase</fullName>
    </submittedName>
</protein>
<gene>
    <name evidence="4" type="ORF">SAMEA44547418_01708</name>
</gene>
<dbReference type="CDD" id="cd04301">
    <property type="entry name" value="NAT_SF"/>
    <property type="match status" value="1"/>
</dbReference>
<dbReference type="EMBL" id="LT906470">
    <property type="protein sequence ID" value="SNV74359.1"/>
    <property type="molecule type" value="Genomic_DNA"/>
</dbReference>
<sequence>MIIQILDTINDDIKQIRTDVFIKEQGFEEEFDEIDATAKFILLWSEGRAVGTCRFFPGTEPGEAHVGRMAVRKIHRGQHLGEKIMKAAERAIRREGFTSCSLSAQVQAQPFYESLGYTAEGDTYLDEGCPHILMRKVL</sequence>
<dbReference type="KEGG" id="vrm:44547418_01708"/>
<proteinExistence type="predicted"/>
<evidence type="ECO:0000256" key="2">
    <source>
        <dbReference type="ARBA" id="ARBA00023315"/>
    </source>
</evidence>
<dbReference type="RefSeq" id="WP_095066508.1">
    <property type="nucleotide sequence ID" value="NZ_LT906470.1"/>
</dbReference>
<dbReference type="Gene3D" id="3.40.630.30">
    <property type="match status" value="1"/>
</dbReference>
<keyword evidence="1 4" id="KW-0808">Transferase</keyword>
<name>A0A239ZTT6_9FIRM</name>
<reference evidence="4 5" key="1">
    <citation type="submission" date="2017-06" db="EMBL/GenBank/DDBJ databases">
        <authorList>
            <consortium name="Pathogen Informatics"/>
        </authorList>
    </citation>
    <scope>NUCLEOTIDE SEQUENCE [LARGE SCALE GENOMIC DNA]</scope>
    <source>
        <strain evidence="4 5">NCTC12018</strain>
    </source>
</reference>
<dbReference type="InterPro" id="IPR016181">
    <property type="entry name" value="Acyl_CoA_acyltransferase"/>
</dbReference>
<evidence type="ECO:0000256" key="1">
    <source>
        <dbReference type="ARBA" id="ARBA00022679"/>
    </source>
</evidence>
<accession>A0A239ZTT6</accession>
<dbReference type="Pfam" id="PF13673">
    <property type="entry name" value="Acetyltransf_10"/>
    <property type="match status" value="1"/>
</dbReference>
<keyword evidence="5" id="KW-1185">Reference proteome</keyword>
<dbReference type="Proteomes" id="UP000214973">
    <property type="component" value="Chromosome 1"/>
</dbReference>
<dbReference type="GO" id="GO:0016747">
    <property type="term" value="F:acyltransferase activity, transferring groups other than amino-acyl groups"/>
    <property type="evidence" value="ECO:0007669"/>
    <property type="project" value="InterPro"/>
</dbReference>
<dbReference type="PANTHER" id="PTHR43877">
    <property type="entry name" value="AMINOALKYLPHOSPHONATE N-ACETYLTRANSFERASE-RELATED-RELATED"/>
    <property type="match status" value="1"/>
</dbReference>
<dbReference type="PROSITE" id="PS51186">
    <property type="entry name" value="GNAT"/>
    <property type="match status" value="1"/>
</dbReference>
<evidence type="ECO:0000313" key="4">
    <source>
        <dbReference type="EMBL" id="SNV74359.1"/>
    </source>
</evidence>
<evidence type="ECO:0000313" key="5">
    <source>
        <dbReference type="Proteomes" id="UP000214973"/>
    </source>
</evidence>
<feature type="domain" description="N-acetyltransferase" evidence="3">
    <location>
        <begin position="1"/>
        <end position="138"/>
    </location>
</feature>
<evidence type="ECO:0000259" key="3">
    <source>
        <dbReference type="PROSITE" id="PS51186"/>
    </source>
</evidence>
<dbReference type="InterPro" id="IPR050832">
    <property type="entry name" value="Bact_Acetyltransf"/>
</dbReference>